<reference evidence="8 9" key="1">
    <citation type="submission" date="2016-10" db="EMBL/GenBank/DDBJ databases">
        <title>Complete Genome Sequence of Peptococcaceae strain DCMF.</title>
        <authorList>
            <person name="Edwards R.J."/>
            <person name="Holland S.I."/>
            <person name="Deshpande N.P."/>
            <person name="Wong Y.K."/>
            <person name="Ertan H."/>
            <person name="Manefield M."/>
            <person name="Russell T.L."/>
            <person name="Lee M.J."/>
        </authorList>
    </citation>
    <scope>NUCLEOTIDE SEQUENCE [LARGE SCALE GENOMIC DNA]</scope>
    <source>
        <strain evidence="8 9">DCMF</strain>
    </source>
</reference>
<dbReference type="PANTHER" id="PTHR45833:SF1">
    <property type="entry name" value="METHIONINE SYNTHASE"/>
    <property type="match status" value="1"/>
</dbReference>
<keyword evidence="9" id="KW-1185">Reference proteome</keyword>
<evidence type="ECO:0000313" key="9">
    <source>
        <dbReference type="Proteomes" id="UP000323521"/>
    </source>
</evidence>
<evidence type="ECO:0000256" key="1">
    <source>
        <dbReference type="ARBA" id="ARBA00010398"/>
    </source>
</evidence>
<keyword evidence="5" id="KW-0479">Metal-binding</keyword>
<dbReference type="RefSeq" id="WP_148137891.1">
    <property type="nucleotide sequence ID" value="NZ_CP017634.1"/>
</dbReference>
<dbReference type="NCBIfam" id="NF005719">
    <property type="entry name" value="PRK07535.1"/>
    <property type="match status" value="1"/>
</dbReference>
<dbReference type="InterPro" id="IPR011005">
    <property type="entry name" value="Dihydropteroate_synth-like_sf"/>
</dbReference>
<dbReference type="PANTHER" id="PTHR45833">
    <property type="entry name" value="METHIONINE SYNTHASE"/>
    <property type="match status" value="1"/>
</dbReference>
<proteinExistence type="inferred from homology"/>
<comment type="similarity">
    <text evidence="1">Belongs to the vitamin-B12 dependent methionine synthase family.</text>
</comment>
<gene>
    <name evidence="8" type="ORF">DCMF_12955</name>
</gene>
<evidence type="ECO:0000256" key="4">
    <source>
        <dbReference type="ARBA" id="ARBA00022679"/>
    </source>
</evidence>
<dbReference type="EMBL" id="CP017634">
    <property type="protein sequence ID" value="ATW28590.1"/>
    <property type="molecule type" value="Genomic_DNA"/>
</dbReference>
<sequence>MLIVGELINTSRKAIKPAVENKDAAFIKAMARKQVDAGADYVDVNCGTMVFNEEETMAWLVETVQSQVSAPLCIDSPNPKALEVGLSLCKHGQPMINSITAEKERYATVLPFVLKYKAKIVGLCMDDSGMPETAQDRLRIADRLVGDMVAAGVPEDDIYLDPLVKPVSTGDKAGLEVLDTIYGIKQKYPKVHGICGLSNISYGLPNRKILNQVFMIQTMTMGMDGYILDPLDKTMMGFVYASQALLGKDEFCMKYLTAHRSGLYEEK</sequence>
<dbReference type="Gene3D" id="3.20.20.20">
    <property type="entry name" value="Dihydropteroate synthase-like"/>
    <property type="match status" value="1"/>
</dbReference>
<evidence type="ECO:0000256" key="2">
    <source>
        <dbReference type="ARBA" id="ARBA00022603"/>
    </source>
</evidence>
<dbReference type="AlphaFoldDB" id="A0A3G1L1R3"/>
<dbReference type="GO" id="GO:0050667">
    <property type="term" value="P:homocysteine metabolic process"/>
    <property type="evidence" value="ECO:0007669"/>
    <property type="project" value="TreeGrafter"/>
</dbReference>
<dbReference type="SUPFAM" id="SSF51717">
    <property type="entry name" value="Dihydropteroate synthetase-like"/>
    <property type="match status" value="1"/>
</dbReference>
<dbReference type="KEGG" id="fwa:DCMF_12955"/>
<dbReference type="GO" id="GO:0046653">
    <property type="term" value="P:tetrahydrofolate metabolic process"/>
    <property type="evidence" value="ECO:0007669"/>
    <property type="project" value="TreeGrafter"/>
</dbReference>
<keyword evidence="2 8" id="KW-0489">Methyltransferase</keyword>
<dbReference type="GO" id="GO:0031419">
    <property type="term" value="F:cobalamin binding"/>
    <property type="evidence" value="ECO:0007669"/>
    <property type="project" value="UniProtKB-KW"/>
</dbReference>
<evidence type="ECO:0000259" key="7">
    <source>
        <dbReference type="PROSITE" id="PS50972"/>
    </source>
</evidence>
<evidence type="ECO:0000313" key="8">
    <source>
        <dbReference type="EMBL" id="ATW28590.1"/>
    </source>
</evidence>
<keyword evidence="3" id="KW-0846">Cobalamin</keyword>
<dbReference type="OrthoDB" id="358252at2"/>
<organism evidence="8 9">
    <name type="scientific">Formimonas warabiya</name>
    <dbReference type="NCBI Taxonomy" id="1761012"/>
    <lineage>
        <taxon>Bacteria</taxon>
        <taxon>Bacillati</taxon>
        <taxon>Bacillota</taxon>
        <taxon>Clostridia</taxon>
        <taxon>Eubacteriales</taxon>
        <taxon>Peptococcaceae</taxon>
        <taxon>Candidatus Formimonas</taxon>
    </lineage>
</organism>
<feature type="domain" description="Pterin-binding" evidence="7">
    <location>
        <begin position="1"/>
        <end position="267"/>
    </location>
</feature>
<evidence type="ECO:0000256" key="3">
    <source>
        <dbReference type="ARBA" id="ARBA00022628"/>
    </source>
</evidence>
<protein>
    <submittedName>
        <fullName evidence="8">Methyltetrahydrofolate--corrinoid methyltransferase</fullName>
    </submittedName>
</protein>
<dbReference type="PROSITE" id="PS50972">
    <property type="entry name" value="PTERIN_BINDING"/>
    <property type="match status" value="1"/>
</dbReference>
<dbReference type="GO" id="GO:0032259">
    <property type="term" value="P:methylation"/>
    <property type="evidence" value="ECO:0007669"/>
    <property type="project" value="UniProtKB-KW"/>
</dbReference>
<dbReference type="Pfam" id="PF00809">
    <property type="entry name" value="Pterin_bind"/>
    <property type="match status" value="1"/>
</dbReference>
<dbReference type="Proteomes" id="UP000323521">
    <property type="component" value="Chromosome"/>
</dbReference>
<dbReference type="GO" id="GO:0005829">
    <property type="term" value="C:cytosol"/>
    <property type="evidence" value="ECO:0007669"/>
    <property type="project" value="TreeGrafter"/>
</dbReference>
<evidence type="ECO:0000256" key="6">
    <source>
        <dbReference type="ARBA" id="ARBA00023285"/>
    </source>
</evidence>
<evidence type="ECO:0000256" key="5">
    <source>
        <dbReference type="ARBA" id="ARBA00022723"/>
    </source>
</evidence>
<dbReference type="GO" id="GO:0046872">
    <property type="term" value="F:metal ion binding"/>
    <property type="evidence" value="ECO:0007669"/>
    <property type="project" value="UniProtKB-KW"/>
</dbReference>
<accession>A0A3G1L1R3</accession>
<dbReference type="InterPro" id="IPR050554">
    <property type="entry name" value="Met_Synthase/Corrinoid"/>
</dbReference>
<keyword evidence="6" id="KW-0170">Cobalt</keyword>
<name>A0A3G1L1R3_FORW1</name>
<keyword evidence="4 8" id="KW-0808">Transferase</keyword>
<dbReference type="GO" id="GO:0008705">
    <property type="term" value="F:methionine synthase activity"/>
    <property type="evidence" value="ECO:0007669"/>
    <property type="project" value="TreeGrafter"/>
</dbReference>
<dbReference type="InterPro" id="IPR000489">
    <property type="entry name" value="Pterin-binding_dom"/>
</dbReference>